<keyword evidence="1" id="KW-1133">Transmembrane helix</keyword>
<evidence type="ECO:0000256" key="1">
    <source>
        <dbReference type="SAM" id="Phobius"/>
    </source>
</evidence>
<sequence>MDVLERVRDIDLNDPTISDEINTARQALLREISREGRTTRQARRRRWIGATGLVAGVAATAVVINVLVPAQIDPAAAAVLEDAADVTINAIDTTLAPGQYLRIQTDSDDLWRWDVDMGDEAWERFNNGNRGDAEAGVIVQETRVLYVPADRSADWIWDWSADPQVIAVYGTRTDEATADWGAQANASDSGYWPDLQALPGGAIPAAEGDSHQYLLDGYRPFYDEMPHDPQALLNWFRAHSGDPDVSDQWVVDAMADVLTANLMPAELRAAVLRALALVPGIRISEVTGTATTLEYQSGDWLFTRTTLITLDTELGMITSLAQATTNNIGGSGNIPGSVPDSRTIVTTTVVDSAPTP</sequence>
<feature type="transmembrane region" description="Helical" evidence="1">
    <location>
        <begin position="47"/>
        <end position="68"/>
    </location>
</feature>
<keyword evidence="1" id="KW-0472">Membrane</keyword>
<proteinExistence type="predicted"/>
<accession>A0AAU6SGR1</accession>
<dbReference type="RefSeq" id="WP_349426912.1">
    <property type="nucleotide sequence ID" value="NZ_CP151632.1"/>
</dbReference>
<keyword evidence="1" id="KW-0812">Transmembrane</keyword>
<name>A0AAU6SGR1_9MICO</name>
<dbReference type="AlphaFoldDB" id="A0AAU6SGR1"/>
<evidence type="ECO:0000313" key="2">
    <source>
        <dbReference type="EMBL" id="WZO36113.1"/>
    </source>
</evidence>
<reference evidence="2" key="1">
    <citation type="submission" date="2024-04" db="EMBL/GenBank/DDBJ databases">
        <authorList>
            <person name="Roder T."/>
            <person name="Oberhansli S."/>
            <person name="Kreuzer M."/>
        </authorList>
    </citation>
    <scope>NUCLEOTIDE SEQUENCE</scope>
    <source>
        <strain evidence="2">LWS13-1.2</strain>
    </source>
</reference>
<dbReference type="EMBL" id="CP151632">
    <property type="protein sequence ID" value="WZO36113.1"/>
    <property type="molecule type" value="Genomic_DNA"/>
</dbReference>
<protein>
    <submittedName>
        <fullName evidence="2">Uncharacterized protein</fullName>
    </submittedName>
</protein>
<gene>
    <name evidence="2" type="ORF">MRBLWS13_003831</name>
</gene>
<organism evidence="2">
    <name type="scientific">Microbacterium sp. LWS13-1.2</name>
    <dbReference type="NCBI Taxonomy" id="3135264"/>
    <lineage>
        <taxon>Bacteria</taxon>
        <taxon>Bacillati</taxon>
        <taxon>Actinomycetota</taxon>
        <taxon>Actinomycetes</taxon>
        <taxon>Micrococcales</taxon>
        <taxon>Microbacteriaceae</taxon>
        <taxon>Microbacterium</taxon>
    </lineage>
</organism>